<dbReference type="SUPFAM" id="SSF50475">
    <property type="entry name" value="FMN-binding split barrel"/>
    <property type="match status" value="1"/>
</dbReference>
<comment type="caution">
    <text evidence="1">The sequence shown here is derived from an EMBL/GenBank/DDBJ whole genome shotgun (WGS) entry which is preliminary data.</text>
</comment>
<dbReference type="Gene3D" id="2.30.110.10">
    <property type="entry name" value="Electron Transport, Fmn-binding Protein, Chain A"/>
    <property type="match status" value="1"/>
</dbReference>
<dbReference type="RefSeq" id="WP_160972888.1">
    <property type="nucleotide sequence ID" value="NZ_WWEN01000003.1"/>
</dbReference>
<evidence type="ECO:0000313" key="2">
    <source>
        <dbReference type="Proteomes" id="UP000479043"/>
    </source>
</evidence>
<organism evidence="1 2">
    <name type="scientific">Thalassovita mangrovi</name>
    <dbReference type="NCBI Taxonomy" id="2692236"/>
    <lineage>
        <taxon>Bacteria</taxon>
        <taxon>Pseudomonadati</taxon>
        <taxon>Pseudomonadota</taxon>
        <taxon>Alphaproteobacteria</taxon>
        <taxon>Rhodobacterales</taxon>
        <taxon>Roseobacteraceae</taxon>
        <taxon>Thalassovita</taxon>
    </lineage>
</organism>
<reference evidence="1 2" key="1">
    <citation type="submission" date="2020-01" db="EMBL/GenBank/DDBJ databases">
        <authorList>
            <person name="Chen S."/>
        </authorList>
    </citation>
    <scope>NUCLEOTIDE SEQUENCE [LARGE SCALE GENOMIC DNA]</scope>
    <source>
        <strain evidence="1 2">GS-10</strain>
    </source>
</reference>
<keyword evidence="2" id="KW-1185">Reference proteome</keyword>
<dbReference type="Pfam" id="PF04299">
    <property type="entry name" value="FMN_bind_2"/>
    <property type="match status" value="1"/>
</dbReference>
<proteinExistence type="predicted"/>
<sequence>MHPNPIYRKASRQQNLDFAQATGFGILAAADDTGAPLLSHIPFLIEGDDVIFHLVRSNPIARRLKTPQLVKLAVSGPHGYISPDWYGIEDQVPTWNYVAVHLSGPAELLPQDDLLGVLDRLSDRFEADLAPKPIWKTDKMPDEAMDRLMRMIVPAKMRIEDIDGTWKLGQNKPDAARLSAAEAIEQTGFGSEIAALAALMRDLPVPE</sequence>
<protein>
    <submittedName>
        <fullName evidence="1">FMN-binding negative transcriptional regulator</fullName>
    </submittedName>
</protein>
<name>A0A6L8LHF1_9RHOB</name>
<evidence type="ECO:0000313" key="1">
    <source>
        <dbReference type="EMBL" id="MYM55183.1"/>
    </source>
</evidence>
<dbReference type="PANTHER" id="PTHR35802">
    <property type="entry name" value="PROTEASE SYNTHASE AND SPORULATION PROTEIN PAI 2"/>
    <property type="match status" value="1"/>
</dbReference>
<gene>
    <name evidence="1" type="ORF">GR167_07690</name>
</gene>
<dbReference type="Proteomes" id="UP000479043">
    <property type="component" value="Unassembled WGS sequence"/>
</dbReference>
<dbReference type="InterPro" id="IPR012349">
    <property type="entry name" value="Split_barrel_FMN-bd"/>
</dbReference>
<dbReference type="EMBL" id="WWEN01000003">
    <property type="protein sequence ID" value="MYM55183.1"/>
    <property type="molecule type" value="Genomic_DNA"/>
</dbReference>
<dbReference type="AlphaFoldDB" id="A0A6L8LHF1"/>
<dbReference type="PIRSF" id="PIRSF010372">
    <property type="entry name" value="PaiB"/>
    <property type="match status" value="1"/>
</dbReference>
<dbReference type="InterPro" id="IPR007396">
    <property type="entry name" value="TR_PAI2-type"/>
</dbReference>
<accession>A0A6L8LHF1</accession>
<dbReference type="PANTHER" id="PTHR35802:SF1">
    <property type="entry name" value="PROTEASE SYNTHASE AND SPORULATION PROTEIN PAI 2"/>
    <property type="match status" value="1"/>
</dbReference>